<dbReference type="GO" id="GO:0017111">
    <property type="term" value="F:ribonucleoside triphosphate phosphatase activity"/>
    <property type="evidence" value="ECO:0007669"/>
    <property type="project" value="InterPro"/>
</dbReference>
<keyword evidence="7 10" id="KW-0546">Nucleotide metabolism</keyword>
<proteinExistence type="inferred from homology"/>
<dbReference type="HAMAP" id="MF_01405">
    <property type="entry name" value="Non_canon_purine_NTPase"/>
    <property type="match status" value="1"/>
</dbReference>
<comment type="catalytic activity">
    <reaction evidence="9 10">
        <text>XTP + H2O = XMP + diphosphate + H(+)</text>
        <dbReference type="Rhea" id="RHEA:28610"/>
        <dbReference type="ChEBI" id="CHEBI:15377"/>
        <dbReference type="ChEBI" id="CHEBI:15378"/>
        <dbReference type="ChEBI" id="CHEBI:33019"/>
        <dbReference type="ChEBI" id="CHEBI:57464"/>
        <dbReference type="ChEBI" id="CHEBI:61314"/>
        <dbReference type="EC" id="3.6.1.66"/>
    </reaction>
</comment>
<feature type="binding site" evidence="10">
    <location>
        <begin position="15"/>
        <end position="20"/>
    </location>
    <ligand>
        <name>substrate</name>
    </ligand>
</feature>
<dbReference type="CDD" id="cd00515">
    <property type="entry name" value="HAM1"/>
    <property type="match status" value="1"/>
</dbReference>
<comment type="similarity">
    <text evidence="1 10 11">Belongs to the HAM1 NTPase family.</text>
</comment>
<dbReference type="InterPro" id="IPR002637">
    <property type="entry name" value="RdgB/HAM1"/>
</dbReference>
<dbReference type="Pfam" id="PF01725">
    <property type="entry name" value="Ham1p_like"/>
    <property type="match status" value="1"/>
</dbReference>
<evidence type="ECO:0000313" key="12">
    <source>
        <dbReference type="EMBL" id="TGY88875.1"/>
    </source>
</evidence>
<evidence type="ECO:0000256" key="11">
    <source>
        <dbReference type="RuleBase" id="RU003781"/>
    </source>
</evidence>
<dbReference type="GO" id="GO:0005829">
    <property type="term" value="C:cytosol"/>
    <property type="evidence" value="ECO:0007669"/>
    <property type="project" value="TreeGrafter"/>
</dbReference>
<comment type="catalytic activity">
    <reaction evidence="10">
        <text>ITP + H2O = IMP + diphosphate + H(+)</text>
        <dbReference type="Rhea" id="RHEA:29399"/>
        <dbReference type="ChEBI" id="CHEBI:15377"/>
        <dbReference type="ChEBI" id="CHEBI:15378"/>
        <dbReference type="ChEBI" id="CHEBI:33019"/>
        <dbReference type="ChEBI" id="CHEBI:58053"/>
        <dbReference type="ChEBI" id="CHEBI:61402"/>
        <dbReference type="EC" id="3.6.1.66"/>
    </reaction>
</comment>
<dbReference type="GO" id="GO:0035870">
    <property type="term" value="F:dITP diphosphatase activity"/>
    <property type="evidence" value="ECO:0007669"/>
    <property type="project" value="UniProtKB-UniRule"/>
</dbReference>
<accession>A0A4S2H037</accession>
<evidence type="ECO:0000256" key="2">
    <source>
        <dbReference type="ARBA" id="ARBA00011738"/>
    </source>
</evidence>
<feature type="binding site" evidence="10">
    <location>
        <position position="182"/>
    </location>
    <ligand>
        <name>substrate</name>
    </ligand>
</feature>
<dbReference type="InterPro" id="IPR020922">
    <property type="entry name" value="dITP/XTP_pyrophosphatase"/>
</dbReference>
<dbReference type="GO" id="GO:0036222">
    <property type="term" value="F:XTP diphosphatase activity"/>
    <property type="evidence" value="ECO:0007669"/>
    <property type="project" value="UniProtKB-UniRule"/>
</dbReference>
<dbReference type="GO" id="GO:0000166">
    <property type="term" value="F:nucleotide binding"/>
    <property type="evidence" value="ECO:0007669"/>
    <property type="project" value="UniProtKB-KW"/>
</dbReference>
<evidence type="ECO:0000256" key="6">
    <source>
        <dbReference type="ARBA" id="ARBA00022842"/>
    </source>
</evidence>
<dbReference type="EMBL" id="SRXW01000002">
    <property type="protein sequence ID" value="TGY88875.1"/>
    <property type="molecule type" value="Genomic_DNA"/>
</dbReference>
<keyword evidence="5 10" id="KW-0378">Hydrolase</keyword>
<comment type="cofactor">
    <cofactor evidence="10">
        <name>Mg(2+)</name>
        <dbReference type="ChEBI" id="CHEBI:18420"/>
    </cofactor>
    <text evidence="10">Binds 1 Mg(2+) ion per subunit.</text>
</comment>
<dbReference type="RefSeq" id="WP_135995415.1">
    <property type="nucleotide sequence ID" value="NZ_CP071057.1"/>
</dbReference>
<dbReference type="OrthoDB" id="9807456at2"/>
<reference evidence="12 13" key="1">
    <citation type="journal article" date="2017" name="Int. J. Syst. Evol. Microbiol.">
        <title>Marinicauda algicola sp. nov., isolated from a marine red alga Rhodosorus marinus.</title>
        <authorList>
            <person name="Jeong S.E."/>
            <person name="Jeon S.H."/>
            <person name="Chun B.H."/>
            <person name="Kim D.W."/>
            <person name="Jeon C.O."/>
        </authorList>
    </citation>
    <scope>NUCLEOTIDE SEQUENCE [LARGE SCALE GENOMIC DNA]</scope>
    <source>
        <strain evidence="12 13">JCM 31718</strain>
    </source>
</reference>
<dbReference type="EC" id="3.6.1.66" evidence="10"/>
<evidence type="ECO:0000256" key="9">
    <source>
        <dbReference type="ARBA" id="ARBA00052017"/>
    </source>
</evidence>
<comment type="function">
    <text evidence="10">Pyrophosphatase that catalyzes the hydrolysis of nucleoside triphosphates to their monophosphate derivatives, with a high preference for the non-canonical purine nucleotides XTP (xanthosine triphosphate), dITP (deoxyinosine triphosphate) and ITP. Seems to function as a house-cleaning enzyme that removes non-canonical purine nucleotides from the nucleotide pool, thus preventing their incorporation into DNA/RNA and avoiding chromosomal lesions.</text>
</comment>
<comment type="subunit">
    <text evidence="2 10">Homodimer.</text>
</comment>
<keyword evidence="4 10" id="KW-0547">Nucleotide-binding</keyword>
<keyword evidence="3 10" id="KW-0479">Metal-binding</keyword>
<sequence length="202" mass="21352">MSNVFADADRWVIASHNAGKIREIAELVAPFAIRVTGAGEAGLPEPEETEDTFEGNALLKARAAAAASGAVALADDSGLAVEALGGAPGIHSARWAGEERDFARAMEKVENALRAEGNTNRRARFVCALALVHPDGKEAVFTGTVEGTLVWPPRGEQGFGYDPIFVPDGHTQTFAEMDPEKKRAISHRADAFARLVAAVFAA</sequence>
<evidence type="ECO:0000313" key="13">
    <source>
        <dbReference type="Proteomes" id="UP000308054"/>
    </source>
</evidence>
<gene>
    <name evidence="12" type="primary">rdgB</name>
    <name evidence="12" type="ORF">E5163_06980</name>
</gene>
<dbReference type="FunFam" id="3.90.950.10:FF:000001">
    <property type="entry name" value="dITP/XTP pyrophosphatase"/>
    <property type="match status" value="1"/>
</dbReference>
<evidence type="ECO:0000256" key="10">
    <source>
        <dbReference type="HAMAP-Rule" id="MF_01405"/>
    </source>
</evidence>
<dbReference type="Gene3D" id="3.90.950.10">
    <property type="match status" value="1"/>
</dbReference>
<evidence type="ECO:0000256" key="1">
    <source>
        <dbReference type="ARBA" id="ARBA00008023"/>
    </source>
</evidence>
<dbReference type="GO" id="GO:0036220">
    <property type="term" value="F:ITP diphosphatase activity"/>
    <property type="evidence" value="ECO:0007669"/>
    <property type="project" value="UniProtKB-UniRule"/>
</dbReference>
<protein>
    <recommendedName>
        <fullName evidence="10">dITP/XTP pyrophosphatase</fullName>
        <ecNumber evidence="10">3.6.1.66</ecNumber>
    </recommendedName>
    <alternativeName>
        <fullName evidence="10">Non-canonical purine NTP pyrophosphatase</fullName>
    </alternativeName>
    <alternativeName>
        <fullName evidence="10">Non-standard purine NTP pyrophosphatase</fullName>
    </alternativeName>
    <alternativeName>
        <fullName evidence="10">Nucleoside-triphosphate diphosphatase</fullName>
    </alternativeName>
    <alternativeName>
        <fullName evidence="10">Nucleoside-triphosphate pyrophosphatase</fullName>
        <shortName evidence="10">NTPase</shortName>
    </alternativeName>
</protein>
<dbReference type="PANTHER" id="PTHR11067">
    <property type="entry name" value="INOSINE TRIPHOSPHATE PYROPHOSPHATASE/HAM1 PROTEIN"/>
    <property type="match status" value="1"/>
</dbReference>
<keyword evidence="13" id="KW-1185">Reference proteome</keyword>
<feature type="binding site" evidence="10">
    <location>
        <begin position="187"/>
        <end position="188"/>
    </location>
    <ligand>
        <name>substrate</name>
    </ligand>
</feature>
<feature type="active site" description="Proton acceptor" evidence="10">
    <location>
        <position position="76"/>
    </location>
</feature>
<dbReference type="SUPFAM" id="SSF52972">
    <property type="entry name" value="ITPase-like"/>
    <property type="match status" value="1"/>
</dbReference>
<dbReference type="GO" id="GO:0046872">
    <property type="term" value="F:metal ion binding"/>
    <property type="evidence" value="ECO:0007669"/>
    <property type="project" value="UniProtKB-KW"/>
</dbReference>
<evidence type="ECO:0000256" key="8">
    <source>
        <dbReference type="ARBA" id="ARBA00051875"/>
    </source>
</evidence>
<evidence type="ECO:0000256" key="7">
    <source>
        <dbReference type="ARBA" id="ARBA00023080"/>
    </source>
</evidence>
<dbReference type="InterPro" id="IPR029001">
    <property type="entry name" value="ITPase-like_fam"/>
</dbReference>
<evidence type="ECO:0000256" key="4">
    <source>
        <dbReference type="ARBA" id="ARBA00022741"/>
    </source>
</evidence>
<keyword evidence="6 10" id="KW-0460">Magnesium</keyword>
<feature type="binding site" evidence="10">
    <location>
        <begin position="159"/>
        <end position="162"/>
    </location>
    <ligand>
        <name>substrate</name>
    </ligand>
</feature>
<comment type="caution">
    <text evidence="12">The sequence shown here is derived from an EMBL/GenBank/DDBJ whole genome shotgun (WGS) entry which is preliminary data.</text>
</comment>
<dbReference type="PANTHER" id="PTHR11067:SF9">
    <property type="entry name" value="INOSINE TRIPHOSPHATE PYROPHOSPHATASE"/>
    <property type="match status" value="1"/>
</dbReference>
<feature type="binding site" evidence="10">
    <location>
        <position position="47"/>
    </location>
    <ligand>
        <name>Mg(2+)</name>
        <dbReference type="ChEBI" id="CHEBI:18420"/>
    </ligand>
</feature>
<organism evidence="12 13">
    <name type="scientific">Marinicauda algicola</name>
    <dbReference type="NCBI Taxonomy" id="2029849"/>
    <lineage>
        <taxon>Bacteria</taxon>
        <taxon>Pseudomonadati</taxon>
        <taxon>Pseudomonadota</taxon>
        <taxon>Alphaproteobacteria</taxon>
        <taxon>Maricaulales</taxon>
        <taxon>Maricaulaceae</taxon>
        <taxon>Marinicauda</taxon>
    </lineage>
</organism>
<dbReference type="GO" id="GO:0009117">
    <property type="term" value="P:nucleotide metabolic process"/>
    <property type="evidence" value="ECO:0007669"/>
    <property type="project" value="UniProtKB-KW"/>
</dbReference>
<feature type="binding site" evidence="10">
    <location>
        <position position="77"/>
    </location>
    <ligand>
        <name>substrate</name>
    </ligand>
</feature>
<dbReference type="Proteomes" id="UP000308054">
    <property type="component" value="Unassembled WGS sequence"/>
</dbReference>
<name>A0A4S2H037_9PROT</name>
<dbReference type="AlphaFoldDB" id="A0A4S2H037"/>
<evidence type="ECO:0000256" key="3">
    <source>
        <dbReference type="ARBA" id="ARBA00022723"/>
    </source>
</evidence>
<feature type="binding site" evidence="10">
    <location>
        <position position="76"/>
    </location>
    <ligand>
        <name>Mg(2+)</name>
        <dbReference type="ChEBI" id="CHEBI:18420"/>
    </ligand>
</feature>
<evidence type="ECO:0000256" key="5">
    <source>
        <dbReference type="ARBA" id="ARBA00022801"/>
    </source>
</evidence>
<comment type="catalytic activity">
    <reaction evidence="8 10">
        <text>dITP + H2O = dIMP + diphosphate + H(+)</text>
        <dbReference type="Rhea" id="RHEA:28342"/>
        <dbReference type="ChEBI" id="CHEBI:15377"/>
        <dbReference type="ChEBI" id="CHEBI:15378"/>
        <dbReference type="ChEBI" id="CHEBI:33019"/>
        <dbReference type="ChEBI" id="CHEBI:61194"/>
        <dbReference type="ChEBI" id="CHEBI:61382"/>
        <dbReference type="EC" id="3.6.1.66"/>
    </reaction>
</comment>
<dbReference type="NCBIfam" id="TIGR00042">
    <property type="entry name" value="RdgB/HAM1 family non-canonical purine NTP pyrophosphatase"/>
    <property type="match status" value="1"/>
</dbReference>
<dbReference type="GO" id="GO:0009146">
    <property type="term" value="P:purine nucleoside triphosphate catabolic process"/>
    <property type="evidence" value="ECO:0007669"/>
    <property type="project" value="UniProtKB-UniRule"/>
</dbReference>